<dbReference type="AlphaFoldDB" id="A0AA87B8J3"/>
<dbReference type="EMBL" id="OY731408">
    <property type="protein sequence ID" value="CAJ1978751.1"/>
    <property type="molecule type" value="Genomic_DNA"/>
</dbReference>
<proteinExistence type="predicted"/>
<dbReference type="InterPro" id="IPR013187">
    <property type="entry name" value="F-box-assoc_dom_typ3"/>
</dbReference>
<dbReference type="Proteomes" id="UP001189624">
    <property type="component" value="Chromosome 11"/>
</dbReference>
<dbReference type="InterPro" id="IPR050796">
    <property type="entry name" value="SCF_F-box_component"/>
</dbReference>
<dbReference type="Gramene" id="rna-AYBTSS11_LOCUS30952">
    <property type="protein sequence ID" value="CAJ1978751.1"/>
    <property type="gene ID" value="gene-AYBTSS11_LOCUS30952"/>
</dbReference>
<gene>
    <name evidence="2" type="ORF">AYBTSS11_LOCUS30952</name>
</gene>
<evidence type="ECO:0000313" key="3">
    <source>
        <dbReference type="Proteomes" id="UP001189624"/>
    </source>
</evidence>
<feature type="domain" description="F-box associated beta-propeller type 3" evidence="1">
    <location>
        <begin position="116"/>
        <end position="308"/>
    </location>
</feature>
<organism evidence="2 3">
    <name type="scientific">Sphenostylis stenocarpa</name>
    <dbReference type="NCBI Taxonomy" id="92480"/>
    <lineage>
        <taxon>Eukaryota</taxon>
        <taxon>Viridiplantae</taxon>
        <taxon>Streptophyta</taxon>
        <taxon>Embryophyta</taxon>
        <taxon>Tracheophyta</taxon>
        <taxon>Spermatophyta</taxon>
        <taxon>Magnoliopsida</taxon>
        <taxon>eudicotyledons</taxon>
        <taxon>Gunneridae</taxon>
        <taxon>Pentapetalae</taxon>
        <taxon>rosids</taxon>
        <taxon>fabids</taxon>
        <taxon>Fabales</taxon>
        <taxon>Fabaceae</taxon>
        <taxon>Papilionoideae</taxon>
        <taxon>50 kb inversion clade</taxon>
        <taxon>NPAAA clade</taxon>
        <taxon>indigoferoid/millettioid clade</taxon>
        <taxon>Phaseoleae</taxon>
        <taxon>Sphenostylis</taxon>
    </lineage>
</organism>
<dbReference type="PANTHER" id="PTHR31672:SF13">
    <property type="entry name" value="F-BOX PROTEIN CPR30-LIKE"/>
    <property type="match status" value="1"/>
</dbReference>
<keyword evidence="3" id="KW-1185">Reference proteome</keyword>
<dbReference type="SUPFAM" id="SSF50965">
    <property type="entry name" value="Galactose oxidase, central domain"/>
    <property type="match status" value="1"/>
</dbReference>
<reference evidence="2" key="1">
    <citation type="submission" date="2023-10" db="EMBL/GenBank/DDBJ databases">
        <authorList>
            <person name="Domelevo Entfellner J.-B."/>
        </authorList>
    </citation>
    <scope>NUCLEOTIDE SEQUENCE</scope>
</reference>
<dbReference type="SUPFAM" id="SSF81383">
    <property type="entry name" value="F-box domain"/>
    <property type="match status" value="1"/>
</dbReference>
<dbReference type="PANTHER" id="PTHR31672">
    <property type="entry name" value="BNACNNG10540D PROTEIN"/>
    <property type="match status" value="1"/>
</dbReference>
<evidence type="ECO:0000259" key="1">
    <source>
        <dbReference type="Pfam" id="PF08268"/>
    </source>
</evidence>
<protein>
    <recommendedName>
        <fullName evidence="1">F-box associated beta-propeller type 3 domain-containing protein</fullName>
    </recommendedName>
</protein>
<evidence type="ECO:0000313" key="2">
    <source>
        <dbReference type="EMBL" id="CAJ1978751.1"/>
    </source>
</evidence>
<dbReference type="NCBIfam" id="TIGR01640">
    <property type="entry name" value="F_box_assoc_1"/>
    <property type="match status" value="1"/>
</dbReference>
<name>A0AA87B8J3_9FABA</name>
<dbReference type="Pfam" id="PF08268">
    <property type="entry name" value="FBA_3"/>
    <property type="match status" value="1"/>
</dbReference>
<accession>A0AA87B8J3</accession>
<sequence>MTQYVTCDWWRVIEIFFSNADDLILEILYKSKVGTVLRSKCVCRHWCDLISQPEFAKNHFDSAPKTEKLLWRTGMIPHFRTIDFNKSLNDDSAYKILSPCFLGPQLVYYDMYIWGSCGSFILVGISRTFYVWNPSTDYKKQIPNSFTMRYTSNASNDTWFHVGFGYDRNTEDYLVVLLWWDDYIKFAEYYSVSENAWNRVYTDSPYVSRHAFWGTFFENAIHWLVFPFDADMEIVLCFDLAERNFRDILLPNNIDYTNSPSFKLRVLGGLLSLCNFCGTDNGQSMDQTLEIWSMKEYGDHTSWSKMITLNFCDTPSCSIVSPVCYTESGDIFGNNRAALLVKWNEDGQVQEQKSHELSFFQQLVVYRESLFSI</sequence>
<dbReference type="InterPro" id="IPR036047">
    <property type="entry name" value="F-box-like_dom_sf"/>
</dbReference>
<dbReference type="InterPro" id="IPR011043">
    <property type="entry name" value="Gal_Oxase/kelch_b-propeller"/>
</dbReference>
<dbReference type="InterPro" id="IPR017451">
    <property type="entry name" value="F-box-assoc_interact_dom"/>
</dbReference>